<dbReference type="Pfam" id="PF00925">
    <property type="entry name" value="GTP_cyclohydro2"/>
    <property type="match status" value="1"/>
</dbReference>
<organism evidence="3">
    <name type="scientific">marine metagenome</name>
    <dbReference type="NCBI Taxonomy" id="408172"/>
    <lineage>
        <taxon>unclassified sequences</taxon>
        <taxon>metagenomes</taxon>
        <taxon>ecological metagenomes</taxon>
    </lineage>
</organism>
<proteinExistence type="predicted"/>
<dbReference type="EMBL" id="UINC01013408">
    <property type="protein sequence ID" value="SVA57956.1"/>
    <property type="molecule type" value="Genomic_DNA"/>
</dbReference>
<name>A0A381WZJ3_9ZZZZ</name>
<feature type="domain" description="GTP cyclohydrolase N-terminal" evidence="2">
    <location>
        <begin position="10"/>
        <end position="148"/>
    </location>
</feature>
<gene>
    <name evidence="3" type="ORF">METZ01_LOCUS110810</name>
</gene>
<sequence length="690" mass="79607">MNEYEKLNSEINSGKYLGTYGGAYSLYRCLAEVRKNKDILKYNRLKETEYLNENLLEHLNNPLTRKKWNDISSINPLGLTAEIPTMACTTATLNIPELDGKLFKDGVIVDSDGGINVTKIAVQYTWNIKKLSKKLDMSEDDLRKAIYKSTNNEKIFDKNYNVFLPNIGGMTVYIFGDIKKVSDPMAEVSVRVHDECNGSDVFGTDICTCRPYLTYAMKCATECAQRNGVGIIVYFRKEGRALDEVVKYRVYNARKRQVGGDCSATYFQHTENIAGERDVRVQELMPEVLIWLGIDRIDWLLSMSREKYEALIKSGIKIMQRIPLPEKYIPKNAEVEITAKISDGYHSVQWNNKQLIKTLQKIETTRERATAIYEMGLRDKLHHFQINLDKLPYTVEYVINTIEKNYPDLKIPQHSRIRHFEKFDPNFITNFNNSFKCTVREKIRRLIDLTVMSVLTDAGAGASWKYIKDNKVYTRSEGLAYASYDMFMSGIFSSDEACPYRINSKGIQKMTLEDFKKGFQISEDNQLFGVENRYNSIKRLGDCLSLFPEYFGHEIKRSGNLLDYIEEKFGNEISIKEFWKILCNTFGKIWATNQKTIGCRGDVFVYSPLKKEQEVGSDLIPFHKLLHWMMHSLIEPLEMYGIKFTNKEIMLALPEYRNGGLLVDSGLITLKDPTYYEKIHNVGSELIVEI</sequence>
<dbReference type="InterPro" id="IPR022163">
    <property type="entry name" value="GTP_CH_N"/>
</dbReference>
<protein>
    <recommendedName>
        <fullName evidence="4">GTP cyclohydrolase II domain-containing protein</fullName>
    </recommendedName>
</protein>
<feature type="domain" description="GTP cyclohydrolase II" evidence="1">
    <location>
        <begin position="172"/>
        <end position="323"/>
    </location>
</feature>
<evidence type="ECO:0000259" key="2">
    <source>
        <dbReference type="Pfam" id="PF12471"/>
    </source>
</evidence>
<reference evidence="3" key="1">
    <citation type="submission" date="2018-05" db="EMBL/GenBank/DDBJ databases">
        <authorList>
            <person name="Lanie J.A."/>
            <person name="Ng W.-L."/>
            <person name="Kazmierczak K.M."/>
            <person name="Andrzejewski T.M."/>
            <person name="Davidsen T.M."/>
            <person name="Wayne K.J."/>
            <person name="Tettelin H."/>
            <person name="Glass J.I."/>
            <person name="Rusch D."/>
            <person name="Podicherti R."/>
            <person name="Tsui H.-C.T."/>
            <person name="Winkler M.E."/>
        </authorList>
    </citation>
    <scope>NUCLEOTIDE SEQUENCE</scope>
</reference>
<dbReference type="SUPFAM" id="SSF142695">
    <property type="entry name" value="RibA-like"/>
    <property type="match status" value="1"/>
</dbReference>
<dbReference type="Gene3D" id="3.40.50.10990">
    <property type="entry name" value="GTP cyclohydrolase II"/>
    <property type="match status" value="1"/>
</dbReference>
<dbReference type="AlphaFoldDB" id="A0A381WZJ3"/>
<dbReference type="Pfam" id="PF12471">
    <property type="entry name" value="GTP_CH_N"/>
    <property type="match status" value="1"/>
</dbReference>
<evidence type="ECO:0008006" key="4">
    <source>
        <dbReference type="Google" id="ProtNLM"/>
    </source>
</evidence>
<dbReference type="InterPro" id="IPR012469">
    <property type="entry name" value="DUF1688"/>
</dbReference>
<feature type="non-terminal residue" evidence="3">
    <location>
        <position position="690"/>
    </location>
</feature>
<evidence type="ECO:0000313" key="3">
    <source>
        <dbReference type="EMBL" id="SVA57956.1"/>
    </source>
</evidence>
<dbReference type="InterPro" id="IPR036144">
    <property type="entry name" value="RibA-like_sf"/>
</dbReference>
<dbReference type="PANTHER" id="PTHR47259:SF2">
    <property type="entry name" value="URACIL-REGULATED PROTEIN 1"/>
    <property type="match status" value="1"/>
</dbReference>
<dbReference type="PANTHER" id="PTHR47259">
    <property type="match status" value="1"/>
</dbReference>
<evidence type="ECO:0000259" key="1">
    <source>
        <dbReference type="Pfam" id="PF00925"/>
    </source>
</evidence>
<dbReference type="Pfam" id="PF07958">
    <property type="entry name" value="DUF1688"/>
    <property type="match status" value="1"/>
</dbReference>
<dbReference type="InterPro" id="IPR032677">
    <property type="entry name" value="GTP_cyclohydro_II"/>
</dbReference>
<accession>A0A381WZJ3</accession>